<dbReference type="Proteomes" id="UP000054995">
    <property type="component" value="Unassembled WGS sequence"/>
</dbReference>
<sequence>MKSNVVKVQHWRHLIELTSTIGPPTVCFPNILLIDYYKDTNTYLGLTDKITPDTDVADDHQKKHLRKLPHLLGLPFDILEFHSLTSGKTRVVIGQRWSNRKDTARYAIGLYSFITGIEGPVPSAQTRSKLQKHEHKSEKRERPGTLFSSYSLTEQWQCARRLNHRVACLRKKQREGNYPGSILGKIGS</sequence>
<comment type="caution">
    <text evidence="2">The sequence shown here is derived from an EMBL/GenBank/DDBJ whole genome shotgun (WGS) entry which is preliminary data.</text>
</comment>
<keyword evidence="3" id="KW-1185">Reference proteome</keyword>
<reference evidence="2 3" key="1">
    <citation type="submission" date="2015-01" db="EMBL/GenBank/DDBJ databases">
        <title>Evolution of Trichinella species and genotypes.</title>
        <authorList>
            <person name="Korhonen P.K."/>
            <person name="Edoardo P."/>
            <person name="Giuseppe L.R."/>
            <person name="Gasser R.B."/>
        </authorList>
    </citation>
    <scope>NUCLEOTIDE SEQUENCE [LARGE SCALE GENOMIC DNA]</scope>
    <source>
        <strain evidence="2">ISS470</strain>
    </source>
</reference>
<evidence type="ECO:0000313" key="3">
    <source>
        <dbReference type="Proteomes" id="UP000054995"/>
    </source>
</evidence>
<dbReference type="AlphaFoldDB" id="A0A0V1G150"/>
<name>A0A0V1G150_TRIPS</name>
<accession>A0A0V1G150</accession>
<dbReference type="EMBL" id="JYDT01000010">
    <property type="protein sequence ID" value="KRY91966.1"/>
    <property type="molecule type" value="Genomic_DNA"/>
</dbReference>
<organism evidence="2 3">
    <name type="scientific">Trichinella pseudospiralis</name>
    <name type="common">Parasitic roundworm</name>
    <dbReference type="NCBI Taxonomy" id="6337"/>
    <lineage>
        <taxon>Eukaryota</taxon>
        <taxon>Metazoa</taxon>
        <taxon>Ecdysozoa</taxon>
        <taxon>Nematoda</taxon>
        <taxon>Enoplea</taxon>
        <taxon>Dorylaimia</taxon>
        <taxon>Trichinellida</taxon>
        <taxon>Trichinellidae</taxon>
        <taxon>Trichinella</taxon>
    </lineage>
</organism>
<evidence type="ECO:0000256" key="1">
    <source>
        <dbReference type="SAM" id="MobiDB-lite"/>
    </source>
</evidence>
<evidence type="ECO:0000313" key="2">
    <source>
        <dbReference type="EMBL" id="KRY91966.1"/>
    </source>
</evidence>
<feature type="region of interest" description="Disordered" evidence="1">
    <location>
        <begin position="124"/>
        <end position="144"/>
    </location>
</feature>
<protein>
    <submittedName>
        <fullName evidence="2">Uncharacterized protein</fullName>
    </submittedName>
</protein>
<proteinExistence type="predicted"/>
<gene>
    <name evidence="2" type="ORF">T4D_14220</name>
</gene>